<dbReference type="RefSeq" id="WP_344784463.1">
    <property type="nucleotide sequence ID" value="NZ_BAABAF010000009.1"/>
</dbReference>
<evidence type="ECO:0000256" key="4">
    <source>
        <dbReference type="ARBA" id="ARBA00023136"/>
    </source>
</evidence>
<organism evidence="7 8">
    <name type="scientific">Microbacterium kribbense</name>
    <dbReference type="NCBI Taxonomy" id="433645"/>
    <lineage>
        <taxon>Bacteria</taxon>
        <taxon>Bacillati</taxon>
        <taxon>Actinomycetota</taxon>
        <taxon>Actinomycetes</taxon>
        <taxon>Micrococcales</taxon>
        <taxon>Microbacteriaceae</taxon>
        <taxon>Microbacterium</taxon>
    </lineage>
</organism>
<feature type="transmembrane region" description="Helical" evidence="5">
    <location>
        <begin position="125"/>
        <end position="149"/>
    </location>
</feature>
<accession>A0ABP7GRQ4</accession>
<sequence length="530" mass="54807">MSVALAGTRPLLRASLHHDGRLFAPWILFATLLSASSVLAYPWIFPSAADRAGLSTAIGANPALGLIFGPAFDLSTTDGFNAWRSLAIGGFLAALGAIFSVTRATRAQEDSGQAELLASGVMGRVTRLMAGVAIGLLGSVLMGAVAGLVTVACGGDWTASMLLAATFTATGWMFTGAAAIAAQLGSDARTANSIAIGTLGVLFLLRGFAYAVDAPAWTIWINPLGWMTETRPASGDNGWPLLPAVALTAALLAVAFVLQARRDFGVGAIAPRPGPAHGADRSAWRLALRLNRPPLLTWTIAFIALGLVFGYFTTSIHDILGQNPAVQHILAAGATTPDALVGAFVVTVLSLVGIIAAVPGVQTMLKVRSEELADRVEPVIAAGGARTRYYAAHVVVALAAPAGYILIAGTLIATLAASADIGVGFGDVLLQALVTVPAVCTVVAVSVAVVGARPQITLAAWLGVLVSFALTLLGPTFKLWDWILAISPFWHVPHVTAAAPDLPGMLWVGLVALVLMAIGFARFRRRDLAR</sequence>
<feature type="domain" description="ABC-2 type transporter transmembrane" evidence="6">
    <location>
        <begin position="64"/>
        <end position="229"/>
    </location>
</feature>
<feature type="transmembrane region" description="Helical" evidence="5">
    <location>
        <begin position="52"/>
        <end position="71"/>
    </location>
</feature>
<dbReference type="InterPro" id="IPR013525">
    <property type="entry name" value="ABC2_TM"/>
</dbReference>
<dbReference type="Proteomes" id="UP001500540">
    <property type="component" value="Unassembled WGS sequence"/>
</dbReference>
<feature type="transmembrane region" description="Helical" evidence="5">
    <location>
        <begin position="295"/>
        <end position="314"/>
    </location>
</feature>
<evidence type="ECO:0000256" key="1">
    <source>
        <dbReference type="ARBA" id="ARBA00004141"/>
    </source>
</evidence>
<evidence type="ECO:0000259" key="6">
    <source>
        <dbReference type="Pfam" id="PF01061"/>
    </source>
</evidence>
<feature type="transmembrane region" description="Helical" evidence="5">
    <location>
        <begin position="504"/>
        <end position="523"/>
    </location>
</feature>
<evidence type="ECO:0000313" key="8">
    <source>
        <dbReference type="Proteomes" id="UP001500540"/>
    </source>
</evidence>
<feature type="transmembrane region" description="Helical" evidence="5">
    <location>
        <begin position="240"/>
        <end position="258"/>
    </location>
</feature>
<keyword evidence="8" id="KW-1185">Reference proteome</keyword>
<feature type="transmembrane region" description="Helical" evidence="5">
    <location>
        <begin position="161"/>
        <end position="182"/>
    </location>
</feature>
<protein>
    <submittedName>
        <fullName evidence="7">Exporter of polyketide antibiotics</fullName>
    </submittedName>
</protein>
<feature type="transmembrane region" description="Helical" evidence="5">
    <location>
        <begin position="428"/>
        <end position="451"/>
    </location>
</feature>
<feature type="transmembrane region" description="Helical" evidence="5">
    <location>
        <begin position="339"/>
        <end position="358"/>
    </location>
</feature>
<dbReference type="EMBL" id="BAABAF010000009">
    <property type="protein sequence ID" value="GAA3773511.1"/>
    <property type="molecule type" value="Genomic_DNA"/>
</dbReference>
<feature type="transmembrane region" description="Helical" evidence="5">
    <location>
        <begin position="458"/>
        <end position="484"/>
    </location>
</feature>
<name>A0ABP7GRQ4_9MICO</name>
<feature type="transmembrane region" description="Helical" evidence="5">
    <location>
        <begin position="83"/>
        <end position="104"/>
    </location>
</feature>
<evidence type="ECO:0000256" key="2">
    <source>
        <dbReference type="ARBA" id="ARBA00022692"/>
    </source>
</evidence>
<gene>
    <name evidence="7" type="ORF">GCM10022240_26790</name>
</gene>
<reference evidence="8" key="1">
    <citation type="journal article" date="2019" name="Int. J. Syst. Evol. Microbiol.">
        <title>The Global Catalogue of Microorganisms (GCM) 10K type strain sequencing project: providing services to taxonomists for standard genome sequencing and annotation.</title>
        <authorList>
            <consortium name="The Broad Institute Genomics Platform"/>
            <consortium name="The Broad Institute Genome Sequencing Center for Infectious Disease"/>
            <person name="Wu L."/>
            <person name="Ma J."/>
        </authorList>
    </citation>
    <scope>NUCLEOTIDE SEQUENCE [LARGE SCALE GENOMIC DNA]</scope>
    <source>
        <strain evidence="8">JCM 16950</strain>
    </source>
</reference>
<keyword evidence="2 5" id="KW-0812">Transmembrane</keyword>
<feature type="transmembrane region" description="Helical" evidence="5">
    <location>
        <begin position="23"/>
        <end position="45"/>
    </location>
</feature>
<keyword evidence="3 5" id="KW-1133">Transmembrane helix</keyword>
<feature type="transmembrane region" description="Helical" evidence="5">
    <location>
        <begin position="394"/>
        <end position="416"/>
    </location>
</feature>
<comment type="subcellular location">
    <subcellularLocation>
        <location evidence="1">Membrane</location>
        <topology evidence="1">Multi-pass membrane protein</topology>
    </subcellularLocation>
</comment>
<dbReference type="Pfam" id="PF01061">
    <property type="entry name" value="ABC2_membrane"/>
    <property type="match status" value="1"/>
</dbReference>
<keyword evidence="4 5" id="KW-0472">Membrane</keyword>
<evidence type="ECO:0000256" key="5">
    <source>
        <dbReference type="SAM" id="Phobius"/>
    </source>
</evidence>
<comment type="caution">
    <text evidence="7">The sequence shown here is derived from an EMBL/GenBank/DDBJ whole genome shotgun (WGS) entry which is preliminary data.</text>
</comment>
<feature type="transmembrane region" description="Helical" evidence="5">
    <location>
        <begin position="194"/>
        <end position="220"/>
    </location>
</feature>
<evidence type="ECO:0000256" key="3">
    <source>
        <dbReference type="ARBA" id="ARBA00022989"/>
    </source>
</evidence>
<evidence type="ECO:0000313" key="7">
    <source>
        <dbReference type="EMBL" id="GAA3773511.1"/>
    </source>
</evidence>
<proteinExistence type="predicted"/>